<keyword evidence="3" id="KW-1133">Transmembrane helix</keyword>
<comment type="caution">
    <text evidence="4">The sequence shown here is derived from an EMBL/GenBank/DDBJ whole genome shotgun (WGS) entry which is preliminary data.</text>
</comment>
<accession>A0A7C3HS17</accession>
<evidence type="ECO:0000256" key="1">
    <source>
        <dbReference type="SAM" id="Coils"/>
    </source>
</evidence>
<feature type="coiled-coil region" evidence="1">
    <location>
        <begin position="62"/>
        <end position="92"/>
    </location>
</feature>
<evidence type="ECO:0000256" key="3">
    <source>
        <dbReference type="SAM" id="Phobius"/>
    </source>
</evidence>
<reference evidence="4" key="1">
    <citation type="journal article" date="2020" name="mSystems">
        <title>Genome- and Community-Level Interaction Insights into Carbon Utilization and Element Cycling Functions of Hydrothermarchaeota in Hydrothermal Sediment.</title>
        <authorList>
            <person name="Zhou Z."/>
            <person name="Liu Y."/>
            <person name="Xu W."/>
            <person name="Pan J."/>
            <person name="Luo Z.H."/>
            <person name="Li M."/>
        </authorList>
    </citation>
    <scope>NUCLEOTIDE SEQUENCE [LARGE SCALE GENOMIC DNA]</scope>
    <source>
        <strain evidence="4">SpSt-524</strain>
    </source>
</reference>
<evidence type="ECO:0000313" key="4">
    <source>
        <dbReference type="EMBL" id="HFG20602.1"/>
    </source>
</evidence>
<feature type="region of interest" description="Disordered" evidence="2">
    <location>
        <begin position="31"/>
        <end position="53"/>
    </location>
</feature>
<sequence length="216" mass="24228">MKPIEVFAVVGAGGLAAFGLYTYARSRPKAEETVPGIPPQVPTHPGVSGQSGQERTSLCQVLTGYRSKLKEYEDLRADAEKKMRDLESLAQGNCRSYAQDPTFQYHCNGFPVCGFNEWWTVSGTQTNQDAYNACMTFLRAGGSLEQRKHPKKDGNSWDDTWADIDRINSQIGAAYNQVQNLHDQYQEAQRQAEEAQQQINNLRRRISDLEAQGVFC</sequence>
<dbReference type="AlphaFoldDB" id="A0A7C3HS17"/>
<keyword evidence="3" id="KW-0812">Transmembrane</keyword>
<dbReference type="Gene3D" id="1.20.5.340">
    <property type="match status" value="1"/>
</dbReference>
<organism evidence="4">
    <name type="scientific">Meiothermus ruber</name>
    <dbReference type="NCBI Taxonomy" id="277"/>
    <lineage>
        <taxon>Bacteria</taxon>
        <taxon>Thermotogati</taxon>
        <taxon>Deinococcota</taxon>
        <taxon>Deinococci</taxon>
        <taxon>Thermales</taxon>
        <taxon>Thermaceae</taxon>
        <taxon>Meiothermus</taxon>
    </lineage>
</organism>
<gene>
    <name evidence="4" type="ORF">ENS82_07770</name>
</gene>
<proteinExistence type="predicted"/>
<protein>
    <submittedName>
        <fullName evidence="4">Uncharacterized protein</fullName>
    </submittedName>
</protein>
<feature type="coiled-coil region" evidence="1">
    <location>
        <begin position="171"/>
        <end position="212"/>
    </location>
</feature>
<feature type="transmembrane region" description="Helical" evidence="3">
    <location>
        <begin position="6"/>
        <end position="24"/>
    </location>
</feature>
<dbReference type="EMBL" id="DSWI01000016">
    <property type="protein sequence ID" value="HFG20602.1"/>
    <property type="molecule type" value="Genomic_DNA"/>
</dbReference>
<evidence type="ECO:0000256" key="2">
    <source>
        <dbReference type="SAM" id="MobiDB-lite"/>
    </source>
</evidence>
<keyword evidence="3" id="KW-0472">Membrane</keyword>
<name>A0A7C3HS17_MEIRU</name>
<keyword evidence="1" id="KW-0175">Coiled coil</keyword>